<feature type="compositionally biased region" description="Polar residues" evidence="1">
    <location>
        <begin position="798"/>
        <end position="814"/>
    </location>
</feature>
<feature type="compositionally biased region" description="Polar residues" evidence="1">
    <location>
        <begin position="521"/>
        <end position="537"/>
    </location>
</feature>
<feature type="compositionally biased region" description="Polar residues" evidence="1">
    <location>
        <begin position="667"/>
        <end position="688"/>
    </location>
</feature>
<feature type="region of interest" description="Disordered" evidence="1">
    <location>
        <begin position="420"/>
        <end position="495"/>
    </location>
</feature>
<feature type="compositionally biased region" description="Basic and acidic residues" evidence="1">
    <location>
        <begin position="338"/>
        <end position="349"/>
    </location>
</feature>
<feature type="region of interest" description="Disordered" evidence="1">
    <location>
        <begin position="508"/>
        <end position="552"/>
    </location>
</feature>
<evidence type="ECO:0000256" key="1">
    <source>
        <dbReference type="SAM" id="MobiDB-lite"/>
    </source>
</evidence>
<accession>A0A8H3AIJ1</accession>
<name>A0A8H3AIJ1_9AGAM</name>
<feature type="compositionally biased region" description="Polar residues" evidence="1">
    <location>
        <begin position="832"/>
        <end position="846"/>
    </location>
</feature>
<sequence>MSESIGKPWIESSVVEKLVDHAHELPSPTQLQGRAQIVKFLTFREDTGDGKQPKDRDTVLWAEITDSECIIPVRIANDATNKFEDEYKRALTYYRRGFFTLKAVVSFDFVITQAGNQMKSSPLKQLYLDILELRYISGGGEGAPVATRATALQTPPAFGKWVAALRTGGQTLTRVQTEEKFLRDLTRTSKANSRRSNATNASKRSSKAPVKTSAQSVTPQSSIGNLAAKREWQEGWFGKRHEFHGVNYIPRSDGFEPTADQQAAFEVILERIKIATPTHPYDPMNTSNNSSVPDRFGGPSTSNLRSTQAIRPSQVISSTPIDAHPQRNQRTGPQLRISEPDEPNKRSSDAESNEESDSDYDAPIRSRQTSNRTDRTGQIPTPRPSDTYADESHQEASRVAVEDQTRLLEADDAATEQVLSQADPFVSGNQRKAPTVLVPDSDPPNSSQRSTQVRHSSPWDCEDDLPSERDISYSPEKTRNNPTKGKRRHSPTLSLPTRSILDATHDESTGSQHLGQVAGSAKQQPISGRGDSQNSAATFLPSPPPEDSKGQKTMMQNLETALSRRADEPVSPTLTLPHSRITILQHTSKNGLNEQQEEPFETRLVDNPTSRKRRLSQSQPDDTPDVQLSQELASSAGGRPITENKRRRLDVPQSKNAPHQLKVTREGLTNASTVSSDMTKPRTSNNGSGDIIPHDHGAWANPSWMNNGPISNKTVSVNPLHAADVRCLDKPQSRRISQARTRLHILQPPFHHPTRMSECTRPPKYPPITSSQFADADEDSLAPMGNSKIALPIAMQPTNKPAGSASRISNTVQSKPIIRGQRVVSAPGISKQLHTSGGNGNDTGMAQESERTARHGGRTSQEQRKEEKNRRLTVQFPVPDSRRINGKVRLDDSAINTAQSATTAHQPYLGGFQPSITVDLPRKYQWTWENWLKVTKDAYSFWLD</sequence>
<feature type="region of interest" description="Disordered" evidence="1">
    <location>
        <begin position="587"/>
        <end position="692"/>
    </location>
</feature>
<evidence type="ECO:0000313" key="3">
    <source>
        <dbReference type="Proteomes" id="UP000663846"/>
    </source>
</evidence>
<feature type="compositionally biased region" description="Basic and acidic residues" evidence="1">
    <location>
        <begin position="466"/>
        <end position="479"/>
    </location>
</feature>
<feature type="region of interest" description="Disordered" evidence="1">
    <location>
        <begin position="277"/>
        <end position="401"/>
    </location>
</feature>
<proteinExistence type="predicted"/>
<reference evidence="2" key="1">
    <citation type="submission" date="2021-01" db="EMBL/GenBank/DDBJ databases">
        <authorList>
            <person name="Kaushik A."/>
        </authorList>
    </citation>
    <scope>NUCLEOTIDE SEQUENCE</scope>
    <source>
        <strain evidence="2">AG1-1C</strain>
    </source>
</reference>
<evidence type="ECO:0000313" key="2">
    <source>
        <dbReference type="EMBL" id="CAE6431622.1"/>
    </source>
</evidence>
<organism evidence="2 3">
    <name type="scientific">Rhizoctonia solani</name>
    <dbReference type="NCBI Taxonomy" id="456999"/>
    <lineage>
        <taxon>Eukaryota</taxon>
        <taxon>Fungi</taxon>
        <taxon>Dikarya</taxon>
        <taxon>Basidiomycota</taxon>
        <taxon>Agaricomycotina</taxon>
        <taxon>Agaricomycetes</taxon>
        <taxon>Cantharellales</taxon>
        <taxon>Ceratobasidiaceae</taxon>
        <taxon>Rhizoctonia</taxon>
    </lineage>
</organism>
<feature type="compositionally biased region" description="Basic and acidic residues" evidence="1">
    <location>
        <begin position="861"/>
        <end position="870"/>
    </location>
</feature>
<protein>
    <submittedName>
        <fullName evidence="2">Uncharacterized protein</fullName>
    </submittedName>
</protein>
<dbReference type="AlphaFoldDB" id="A0A8H3AIJ1"/>
<gene>
    <name evidence="2" type="ORF">RDB_LOCUS107826</name>
</gene>
<feature type="compositionally biased region" description="Acidic residues" evidence="1">
    <location>
        <begin position="351"/>
        <end position="360"/>
    </location>
</feature>
<comment type="caution">
    <text evidence="2">The sequence shown here is derived from an EMBL/GenBank/DDBJ whole genome shotgun (WGS) entry which is preliminary data.</text>
</comment>
<feature type="compositionally biased region" description="Polar residues" evidence="1">
    <location>
        <begin position="188"/>
        <end position="203"/>
    </location>
</feature>
<dbReference type="EMBL" id="CAJMWS010000327">
    <property type="protein sequence ID" value="CAE6431622.1"/>
    <property type="molecule type" value="Genomic_DNA"/>
</dbReference>
<feature type="compositionally biased region" description="Polar residues" evidence="1">
    <location>
        <begin position="366"/>
        <end position="379"/>
    </location>
</feature>
<feature type="region of interest" description="Disordered" evidence="1">
    <location>
        <begin position="798"/>
        <end position="872"/>
    </location>
</feature>
<feature type="compositionally biased region" description="Polar residues" evidence="1">
    <location>
        <begin position="299"/>
        <end position="332"/>
    </location>
</feature>
<feature type="compositionally biased region" description="Polar residues" evidence="1">
    <location>
        <begin position="616"/>
        <end position="633"/>
    </location>
</feature>
<feature type="compositionally biased region" description="Polar residues" evidence="1">
    <location>
        <begin position="212"/>
        <end position="224"/>
    </location>
</feature>
<feature type="region of interest" description="Disordered" evidence="1">
    <location>
        <begin position="184"/>
        <end position="225"/>
    </location>
</feature>
<feature type="compositionally biased region" description="Basic and acidic residues" evidence="1">
    <location>
        <begin position="390"/>
        <end position="401"/>
    </location>
</feature>
<feature type="compositionally biased region" description="Polar residues" evidence="1">
    <location>
        <begin position="443"/>
        <end position="455"/>
    </location>
</feature>
<dbReference type="Proteomes" id="UP000663846">
    <property type="component" value="Unassembled WGS sequence"/>
</dbReference>